<evidence type="ECO:0000313" key="1">
    <source>
        <dbReference type="EMBL" id="KAJ9662854.1"/>
    </source>
</evidence>
<protein>
    <submittedName>
        <fullName evidence="1">Uncharacterized protein</fullName>
    </submittedName>
</protein>
<comment type="caution">
    <text evidence="1">The sequence shown here is derived from an EMBL/GenBank/DDBJ whole genome shotgun (WGS) entry which is preliminary data.</text>
</comment>
<proteinExistence type="predicted"/>
<dbReference type="Proteomes" id="UP001172386">
    <property type="component" value="Unassembled WGS sequence"/>
</dbReference>
<organism evidence="1 2">
    <name type="scientific">Neophaeococcomyces mojaviensis</name>
    <dbReference type="NCBI Taxonomy" id="3383035"/>
    <lineage>
        <taxon>Eukaryota</taxon>
        <taxon>Fungi</taxon>
        <taxon>Dikarya</taxon>
        <taxon>Ascomycota</taxon>
        <taxon>Pezizomycotina</taxon>
        <taxon>Eurotiomycetes</taxon>
        <taxon>Chaetothyriomycetidae</taxon>
        <taxon>Chaetothyriales</taxon>
        <taxon>Chaetothyriales incertae sedis</taxon>
        <taxon>Neophaeococcomyces</taxon>
    </lineage>
</organism>
<evidence type="ECO:0000313" key="2">
    <source>
        <dbReference type="Proteomes" id="UP001172386"/>
    </source>
</evidence>
<name>A0ACC3AIM5_9EURO</name>
<accession>A0ACC3AIM5</accession>
<gene>
    <name evidence="1" type="ORF">H2198_001082</name>
</gene>
<reference evidence="1" key="1">
    <citation type="submission" date="2022-10" db="EMBL/GenBank/DDBJ databases">
        <title>Culturing micro-colonial fungi from biological soil crusts in the Mojave desert and describing Neophaeococcomyces mojavensis, and introducing the new genera and species Taxawa tesnikishii.</title>
        <authorList>
            <person name="Kurbessoian T."/>
            <person name="Stajich J.E."/>
        </authorList>
    </citation>
    <scope>NUCLEOTIDE SEQUENCE</scope>
    <source>
        <strain evidence="1">JES_112</strain>
    </source>
</reference>
<dbReference type="EMBL" id="JAPDRQ010000012">
    <property type="protein sequence ID" value="KAJ9662854.1"/>
    <property type="molecule type" value="Genomic_DNA"/>
</dbReference>
<sequence length="391" mass="43311">MSLLNSIKPFWPLLFTFILPRALGYLNTLKTAYRTRPPPRPLPLKVNISLNILFCSILFFLLQSFPKGPHRDIQNIFSTTGTRLGVPADVIFARLSTLRPNGILTATDEALRNVLNTKESRLLYLTYGPATLLQCPFCHPSQPTTYSLYSLPTTILLPHLIHLTILGVATSAPLTGPIASSYRIRLLIPALVLLLLDVSLTSTPPPINPFLQLINPQAPGPISLYSLFKILRPLSICVLDSLFALYIWTTTTNRFFLIPFLSSPDSNSATDLPALQQAAQELVGRSTVTAQLTQQKLRAYAIARNTVLRDEGLKGVEESYWREVKRREAFSADRDREIVLGDDDDEIWQDEGVQAAIARVYGSGVVDIPRARREAGAFVEGITKGLEASSS</sequence>
<keyword evidence="2" id="KW-1185">Reference proteome</keyword>